<dbReference type="Pfam" id="PF19864">
    <property type="entry name" value="Radical_SAM_N2"/>
    <property type="match status" value="1"/>
</dbReference>
<dbReference type="GO" id="GO:0003824">
    <property type="term" value="F:catalytic activity"/>
    <property type="evidence" value="ECO:0007669"/>
    <property type="project" value="InterPro"/>
</dbReference>
<sequence>MSWDKIKKARQQLSREQGTIIKDWGGRIPIALIYPNSYYIGMSNLGLHAIYKLLNSYSEVVGERAFWERDSRAELLPPLSLESQRPLSDFAVLAFSITYELDYFNVVQILRASGIPLYAADRDERHPLVIAGGPCIIANPLPLSPFFDCLCIGEAEPILPALLPVLSEGIGGRRDKLLKELASLPGIYVPLTHSGTPVVRQWASRLDDFPVTSTILTPDTELGDLYLIEVERGCNWGCRFCLTSNAFRPMRYRSTDKLIAQARLGLEYRRRIGLVGPAVSDYPQLEELLVKLR</sequence>
<dbReference type="Gene3D" id="3.80.30.20">
    <property type="entry name" value="tm_1862 like domain"/>
    <property type="match status" value="1"/>
</dbReference>
<dbReference type="SFLD" id="SFLDG01082">
    <property type="entry name" value="B12-binding_domain_containing"/>
    <property type="match status" value="1"/>
</dbReference>
<dbReference type="SUPFAM" id="SSF102114">
    <property type="entry name" value="Radical SAM enzymes"/>
    <property type="match status" value="1"/>
</dbReference>
<comment type="caution">
    <text evidence="2">The sequence shown here is derived from an EMBL/GenBank/DDBJ whole genome shotgun (WGS) entry which is preliminary data.</text>
</comment>
<organism evidence="2">
    <name type="scientific">marine sediment metagenome</name>
    <dbReference type="NCBI Taxonomy" id="412755"/>
    <lineage>
        <taxon>unclassified sequences</taxon>
        <taxon>metagenomes</taxon>
        <taxon>ecological metagenomes</taxon>
    </lineage>
</organism>
<proteinExistence type="predicted"/>
<dbReference type="PANTHER" id="PTHR42731:SF5">
    <property type="entry name" value="RADICAL SAM DOMAIN PROTEIN"/>
    <property type="match status" value="1"/>
</dbReference>
<dbReference type="InterPro" id="IPR023404">
    <property type="entry name" value="rSAM_horseshoe"/>
</dbReference>
<evidence type="ECO:0000313" key="2">
    <source>
        <dbReference type="EMBL" id="GAI84936.1"/>
    </source>
</evidence>
<feature type="non-terminal residue" evidence="2">
    <location>
        <position position="293"/>
    </location>
</feature>
<protein>
    <recommendedName>
        <fullName evidence="1">Radical SAM domain-containing protein</fullName>
    </recommendedName>
</protein>
<dbReference type="SFLD" id="SFLDS00029">
    <property type="entry name" value="Radical_SAM"/>
    <property type="match status" value="1"/>
</dbReference>
<dbReference type="InterPro" id="IPR058240">
    <property type="entry name" value="rSAM_sf"/>
</dbReference>
<dbReference type="PANTHER" id="PTHR42731">
    <property type="entry name" value="SLL1084 PROTEIN"/>
    <property type="match status" value="1"/>
</dbReference>
<reference evidence="2" key="1">
    <citation type="journal article" date="2014" name="Front. Microbiol.">
        <title>High frequency of phylogenetically diverse reductive dehalogenase-homologous genes in deep subseafloor sedimentary metagenomes.</title>
        <authorList>
            <person name="Kawai M."/>
            <person name="Futagami T."/>
            <person name="Toyoda A."/>
            <person name="Takaki Y."/>
            <person name="Nishi S."/>
            <person name="Hori S."/>
            <person name="Arai W."/>
            <person name="Tsubouchi T."/>
            <person name="Morono Y."/>
            <person name="Uchiyama I."/>
            <person name="Ito T."/>
            <person name="Fujiyama A."/>
            <person name="Inagaki F."/>
            <person name="Takami H."/>
        </authorList>
    </citation>
    <scope>NUCLEOTIDE SEQUENCE</scope>
    <source>
        <strain evidence="2">Expedition CK06-06</strain>
    </source>
</reference>
<name>X1T0L7_9ZZZZ</name>
<feature type="domain" description="Radical SAM" evidence="1">
    <location>
        <begin position="46"/>
        <end position="190"/>
    </location>
</feature>
<dbReference type="InterPro" id="IPR007197">
    <property type="entry name" value="rSAM"/>
</dbReference>
<dbReference type="GO" id="GO:0051536">
    <property type="term" value="F:iron-sulfur cluster binding"/>
    <property type="evidence" value="ECO:0007669"/>
    <property type="project" value="InterPro"/>
</dbReference>
<accession>X1T0L7</accession>
<evidence type="ECO:0000259" key="1">
    <source>
        <dbReference type="Pfam" id="PF19864"/>
    </source>
</evidence>
<dbReference type="InterPro" id="IPR045784">
    <property type="entry name" value="Radical_SAM_N2"/>
</dbReference>
<dbReference type="EMBL" id="BARW01007134">
    <property type="protein sequence ID" value="GAI84936.1"/>
    <property type="molecule type" value="Genomic_DNA"/>
</dbReference>
<gene>
    <name evidence="2" type="ORF">S12H4_14915</name>
</gene>
<dbReference type="AlphaFoldDB" id="X1T0L7"/>